<dbReference type="Pfam" id="PF13302">
    <property type="entry name" value="Acetyltransf_3"/>
    <property type="match status" value="1"/>
</dbReference>
<dbReference type="Gene3D" id="3.40.630.30">
    <property type="match status" value="1"/>
</dbReference>
<keyword evidence="6" id="KW-1185">Reference proteome</keyword>
<sequence>MKLTGNRVYLRPLTQEDVASLVRYHERNQEFFVQFEPTRPGHSYSGEAVVQQIERAAQAWDRDEAYLFGVFSQEADELVGRIGINFVRRGPQQSGMIGYSIDQAQNGKGLGSEAVRLCTGFGFEQLGLHRMEAGIMPINTGSKRLVAKAGYQFEGIHRKSLLVQEVWVDLEHWAILDEDWERLNTSQNS</sequence>
<dbReference type="EMBL" id="JMIR01000024">
    <property type="protein sequence ID" value="KEO82295.1"/>
    <property type="molecule type" value="Genomic_DNA"/>
</dbReference>
<gene>
    <name evidence="5" type="ORF">EL26_16050</name>
</gene>
<comment type="similarity">
    <text evidence="3">Belongs to the acetyltransferase family. RimJ subfamily.</text>
</comment>
<dbReference type="eggNOG" id="COG1670">
    <property type="taxonomic scope" value="Bacteria"/>
</dbReference>
<dbReference type="InterPro" id="IPR000182">
    <property type="entry name" value="GNAT_dom"/>
</dbReference>
<evidence type="ECO:0000256" key="2">
    <source>
        <dbReference type="ARBA" id="ARBA00023315"/>
    </source>
</evidence>
<dbReference type="InterPro" id="IPR016181">
    <property type="entry name" value="Acyl_CoA_acyltransferase"/>
</dbReference>
<dbReference type="GO" id="GO:0008999">
    <property type="term" value="F:protein-N-terminal-alanine acetyltransferase activity"/>
    <property type="evidence" value="ECO:0007669"/>
    <property type="project" value="TreeGrafter"/>
</dbReference>
<accession>A0A074LP66</accession>
<dbReference type="OrthoDB" id="9795206at2"/>
<name>A0A074LP66_9BACL</name>
<reference evidence="5 6" key="1">
    <citation type="journal article" date="2013" name="Int. J. Syst. Evol. Microbiol.">
        <title>Tumebacillus flagellatus sp. nov., an alpha-amylase/pullulanase-producing bacterium isolated from cassava wastewater.</title>
        <authorList>
            <person name="Wang Q."/>
            <person name="Xie N."/>
            <person name="Qin Y."/>
            <person name="Shen N."/>
            <person name="Zhu J."/>
            <person name="Mi H."/>
            <person name="Huang R."/>
        </authorList>
    </citation>
    <scope>NUCLEOTIDE SEQUENCE [LARGE SCALE GENOMIC DNA]</scope>
    <source>
        <strain evidence="5 6">GST4</strain>
    </source>
</reference>
<keyword evidence="2" id="KW-0012">Acyltransferase</keyword>
<comment type="caution">
    <text evidence="5">The sequence shown here is derived from an EMBL/GenBank/DDBJ whole genome shotgun (WGS) entry which is preliminary data.</text>
</comment>
<dbReference type="GO" id="GO:0005737">
    <property type="term" value="C:cytoplasm"/>
    <property type="evidence" value="ECO:0007669"/>
    <property type="project" value="TreeGrafter"/>
</dbReference>
<evidence type="ECO:0000313" key="6">
    <source>
        <dbReference type="Proteomes" id="UP000027931"/>
    </source>
</evidence>
<dbReference type="PANTHER" id="PTHR43792">
    <property type="entry name" value="GNAT FAMILY, PUTATIVE (AFU_ORTHOLOGUE AFUA_3G00765)-RELATED-RELATED"/>
    <property type="match status" value="1"/>
</dbReference>
<dbReference type="RefSeq" id="WP_038090717.1">
    <property type="nucleotide sequence ID" value="NZ_JMIR01000024.1"/>
</dbReference>
<dbReference type="STRING" id="1157490.EL26_16050"/>
<dbReference type="PROSITE" id="PS51186">
    <property type="entry name" value="GNAT"/>
    <property type="match status" value="1"/>
</dbReference>
<organism evidence="5 6">
    <name type="scientific">Tumebacillus flagellatus</name>
    <dbReference type="NCBI Taxonomy" id="1157490"/>
    <lineage>
        <taxon>Bacteria</taxon>
        <taxon>Bacillati</taxon>
        <taxon>Bacillota</taxon>
        <taxon>Bacilli</taxon>
        <taxon>Bacillales</taxon>
        <taxon>Alicyclobacillaceae</taxon>
        <taxon>Tumebacillus</taxon>
    </lineage>
</organism>
<evidence type="ECO:0000256" key="1">
    <source>
        <dbReference type="ARBA" id="ARBA00022679"/>
    </source>
</evidence>
<dbReference type="AlphaFoldDB" id="A0A074LP66"/>
<evidence type="ECO:0000313" key="5">
    <source>
        <dbReference type="EMBL" id="KEO82295.1"/>
    </source>
</evidence>
<protein>
    <recommendedName>
        <fullName evidence="4">N-acetyltransferase domain-containing protein</fullName>
    </recommendedName>
</protein>
<evidence type="ECO:0000256" key="3">
    <source>
        <dbReference type="ARBA" id="ARBA00038502"/>
    </source>
</evidence>
<dbReference type="Proteomes" id="UP000027931">
    <property type="component" value="Unassembled WGS sequence"/>
</dbReference>
<dbReference type="PANTHER" id="PTHR43792:SF8">
    <property type="entry name" value="[RIBOSOMAL PROTEIN US5]-ALANINE N-ACETYLTRANSFERASE"/>
    <property type="match status" value="1"/>
</dbReference>
<evidence type="ECO:0000259" key="4">
    <source>
        <dbReference type="PROSITE" id="PS51186"/>
    </source>
</evidence>
<proteinExistence type="inferred from homology"/>
<keyword evidence="1" id="KW-0808">Transferase</keyword>
<dbReference type="SUPFAM" id="SSF55729">
    <property type="entry name" value="Acyl-CoA N-acyltransferases (Nat)"/>
    <property type="match status" value="1"/>
</dbReference>
<dbReference type="InterPro" id="IPR051531">
    <property type="entry name" value="N-acetyltransferase"/>
</dbReference>
<feature type="domain" description="N-acetyltransferase" evidence="4">
    <location>
        <begin position="8"/>
        <end position="175"/>
    </location>
</feature>